<keyword evidence="6" id="KW-1185">Reference proteome</keyword>
<evidence type="ECO:0000259" key="4">
    <source>
        <dbReference type="PROSITE" id="PS50956"/>
    </source>
</evidence>
<accession>A0ABU9H9L2</accession>
<dbReference type="InterPro" id="IPR019888">
    <property type="entry name" value="Tscrpt_reg_AsnC-like"/>
</dbReference>
<dbReference type="SUPFAM" id="SSF54909">
    <property type="entry name" value="Dimeric alpha+beta barrel"/>
    <property type="match status" value="1"/>
</dbReference>
<name>A0ABU9H9L2_9GAMM</name>
<dbReference type="InterPro" id="IPR011008">
    <property type="entry name" value="Dimeric_a/b-barrel"/>
</dbReference>
<dbReference type="PANTHER" id="PTHR30154:SF34">
    <property type="entry name" value="TRANSCRIPTIONAL REGULATOR AZLB"/>
    <property type="match status" value="1"/>
</dbReference>
<evidence type="ECO:0000313" key="6">
    <source>
        <dbReference type="Proteomes" id="UP001366060"/>
    </source>
</evidence>
<dbReference type="PRINTS" id="PR00033">
    <property type="entry name" value="HTHASNC"/>
</dbReference>
<evidence type="ECO:0000256" key="1">
    <source>
        <dbReference type="ARBA" id="ARBA00023015"/>
    </source>
</evidence>
<dbReference type="Pfam" id="PF13412">
    <property type="entry name" value="HTH_24"/>
    <property type="match status" value="1"/>
</dbReference>
<dbReference type="Gene3D" id="3.30.70.920">
    <property type="match status" value="1"/>
</dbReference>
<sequence length="151" mass="17372">MDKIDQHILKHLQKEARISIADLADKVGLSASPCARRLKRLEDEGFIKDYQANLNKEKVGINMTFFVEVSLDRHQEKAIEEFEIALLKIEEVINAHIVSGAFDYLLEVVSPNLQGYETFTTKLHKISSVKDIHTHLSVRQLNTQRELPMYI</sequence>
<gene>
    <name evidence="5" type="ORF">V6255_05355</name>
</gene>
<dbReference type="InterPro" id="IPR019885">
    <property type="entry name" value="Tscrpt_reg_HTH_AsnC-type_CS"/>
</dbReference>
<dbReference type="SMART" id="SM00344">
    <property type="entry name" value="HTH_ASNC"/>
    <property type="match status" value="1"/>
</dbReference>
<dbReference type="Gene3D" id="1.10.10.10">
    <property type="entry name" value="Winged helix-like DNA-binding domain superfamily/Winged helix DNA-binding domain"/>
    <property type="match status" value="1"/>
</dbReference>
<dbReference type="PANTHER" id="PTHR30154">
    <property type="entry name" value="LEUCINE-RESPONSIVE REGULATORY PROTEIN"/>
    <property type="match status" value="1"/>
</dbReference>
<dbReference type="RefSeq" id="WP_025563831.1">
    <property type="nucleotide sequence ID" value="NZ_JBAKBA010000008.1"/>
</dbReference>
<dbReference type="InterPro" id="IPR019887">
    <property type="entry name" value="Tscrpt_reg_AsnC/Lrp_C"/>
</dbReference>
<keyword evidence="3" id="KW-0804">Transcription</keyword>
<evidence type="ECO:0000256" key="3">
    <source>
        <dbReference type="ARBA" id="ARBA00023163"/>
    </source>
</evidence>
<dbReference type="CDD" id="cd00090">
    <property type="entry name" value="HTH_ARSR"/>
    <property type="match status" value="1"/>
</dbReference>
<dbReference type="InterPro" id="IPR000485">
    <property type="entry name" value="AsnC-type_HTH_dom"/>
</dbReference>
<dbReference type="Proteomes" id="UP001366060">
    <property type="component" value="Unassembled WGS sequence"/>
</dbReference>
<dbReference type="InterPro" id="IPR036390">
    <property type="entry name" value="WH_DNA-bd_sf"/>
</dbReference>
<evidence type="ECO:0000256" key="2">
    <source>
        <dbReference type="ARBA" id="ARBA00023125"/>
    </source>
</evidence>
<evidence type="ECO:0000313" key="5">
    <source>
        <dbReference type="EMBL" id="MEL0658564.1"/>
    </source>
</evidence>
<dbReference type="EMBL" id="JBAKBA010000008">
    <property type="protein sequence ID" value="MEL0658564.1"/>
    <property type="molecule type" value="Genomic_DNA"/>
</dbReference>
<dbReference type="PROSITE" id="PS50956">
    <property type="entry name" value="HTH_ASNC_2"/>
    <property type="match status" value="1"/>
</dbReference>
<comment type="caution">
    <text evidence="5">The sequence shown here is derived from an EMBL/GenBank/DDBJ whole genome shotgun (WGS) entry which is preliminary data.</text>
</comment>
<dbReference type="InterPro" id="IPR011991">
    <property type="entry name" value="ArsR-like_HTH"/>
</dbReference>
<dbReference type="PROSITE" id="PS00519">
    <property type="entry name" value="HTH_ASNC_1"/>
    <property type="match status" value="1"/>
</dbReference>
<proteinExistence type="predicted"/>
<feature type="domain" description="HTH asnC-type" evidence="4">
    <location>
        <begin position="1"/>
        <end position="62"/>
    </location>
</feature>
<dbReference type="SUPFAM" id="SSF46785">
    <property type="entry name" value="Winged helix' DNA-binding domain"/>
    <property type="match status" value="1"/>
</dbReference>
<organism evidence="5 6">
    <name type="scientific">Psychromonas arctica</name>
    <dbReference type="NCBI Taxonomy" id="168275"/>
    <lineage>
        <taxon>Bacteria</taxon>
        <taxon>Pseudomonadati</taxon>
        <taxon>Pseudomonadota</taxon>
        <taxon>Gammaproteobacteria</taxon>
        <taxon>Alteromonadales</taxon>
        <taxon>Psychromonadaceae</taxon>
        <taxon>Psychromonas</taxon>
    </lineage>
</organism>
<dbReference type="Pfam" id="PF01037">
    <property type="entry name" value="AsnC_trans_reg"/>
    <property type="match status" value="1"/>
</dbReference>
<dbReference type="InterPro" id="IPR036388">
    <property type="entry name" value="WH-like_DNA-bd_sf"/>
</dbReference>
<keyword evidence="2" id="KW-0238">DNA-binding</keyword>
<protein>
    <submittedName>
        <fullName evidence="5">Lrp/AsnC family transcriptional regulator</fullName>
    </submittedName>
</protein>
<reference evidence="5 6" key="1">
    <citation type="submission" date="2024-02" db="EMBL/GenBank/DDBJ databases">
        <title>Bacteria isolated from the canopy kelp, Nereocystis luetkeana.</title>
        <authorList>
            <person name="Pfister C.A."/>
            <person name="Younker I.T."/>
            <person name="Light S.H."/>
        </authorList>
    </citation>
    <scope>NUCLEOTIDE SEQUENCE [LARGE SCALE GENOMIC DNA]</scope>
    <source>
        <strain evidence="5 6">TI.2.07</strain>
    </source>
</reference>
<keyword evidence="1" id="KW-0805">Transcription regulation</keyword>